<comment type="subcellular location">
    <subcellularLocation>
        <location evidence="1">Membrane</location>
        <topology evidence="1">Multi-pass membrane protein</topology>
    </subcellularLocation>
</comment>
<feature type="region of interest" description="Disordered" evidence="12">
    <location>
        <begin position="2789"/>
        <end position="2826"/>
    </location>
</feature>
<keyword evidence="7 11" id="KW-0406">Ion transport</keyword>
<dbReference type="WBParaSite" id="maker-uti_cns_0001894-snap-gene-0.2-mRNA-1">
    <property type="protein sequence ID" value="maker-uti_cns_0001894-snap-gene-0.2-mRNA-1"/>
    <property type="gene ID" value="maker-uti_cns_0001894-snap-gene-0.2"/>
</dbReference>
<feature type="region of interest" description="Disordered" evidence="12">
    <location>
        <begin position="4026"/>
        <end position="4047"/>
    </location>
</feature>
<dbReference type="GO" id="GO:0005886">
    <property type="term" value="C:plasma membrane"/>
    <property type="evidence" value="ECO:0007669"/>
    <property type="project" value="TreeGrafter"/>
</dbReference>
<keyword evidence="4 11" id="KW-0812">Transmembrane</keyword>
<evidence type="ECO:0000256" key="7">
    <source>
        <dbReference type="ARBA" id="ARBA00023065"/>
    </source>
</evidence>
<dbReference type="PRINTS" id="PR01078">
    <property type="entry name" value="AMINACHANNEL"/>
</dbReference>
<keyword evidence="6" id="KW-0915">Sodium</keyword>
<dbReference type="PANTHER" id="PTHR11690">
    <property type="entry name" value="AMILORIDE-SENSITIVE SODIUM CHANNEL-RELATED"/>
    <property type="match status" value="1"/>
</dbReference>
<feature type="transmembrane region" description="Helical" evidence="13">
    <location>
        <begin position="3562"/>
        <end position="3581"/>
    </location>
</feature>
<evidence type="ECO:0000313" key="16">
    <source>
        <dbReference type="WBParaSite" id="maker-uti_cns_0001894-snap-gene-0.2-mRNA-1"/>
    </source>
</evidence>
<feature type="region of interest" description="Disordered" evidence="12">
    <location>
        <begin position="5259"/>
        <end position="5283"/>
    </location>
</feature>
<dbReference type="Gene3D" id="1.10.287.770">
    <property type="entry name" value="YojJ-like"/>
    <property type="match status" value="3"/>
</dbReference>
<feature type="region of interest" description="Disordered" evidence="12">
    <location>
        <begin position="1891"/>
        <end position="1910"/>
    </location>
</feature>
<evidence type="ECO:0000256" key="13">
    <source>
        <dbReference type="SAM" id="Phobius"/>
    </source>
</evidence>
<feature type="transmembrane region" description="Helical" evidence="13">
    <location>
        <begin position="2995"/>
        <end position="3028"/>
    </location>
</feature>
<feature type="compositionally biased region" description="Low complexity" evidence="12">
    <location>
        <begin position="5220"/>
        <end position="5231"/>
    </location>
</feature>
<feature type="compositionally biased region" description="Polar residues" evidence="12">
    <location>
        <begin position="2813"/>
        <end position="2826"/>
    </location>
</feature>
<evidence type="ECO:0000256" key="8">
    <source>
        <dbReference type="ARBA" id="ARBA00023136"/>
    </source>
</evidence>
<feature type="compositionally biased region" description="Low complexity" evidence="12">
    <location>
        <begin position="3934"/>
        <end position="3947"/>
    </location>
</feature>
<keyword evidence="10 11" id="KW-0407">Ion channel</keyword>
<dbReference type="Pfam" id="PF02229">
    <property type="entry name" value="PC4"/>
    <property type="match status" value="1"/>
</dbReference>
<dbReference type="InterPro" id="IPR003173">
    <property type="entry name" value="PC4_C"/>
</dbReference>
<evidence type="ECO:0000259" key="14">
    <source>
        <dbReference type="Pfam" id="PF02229"/>
    </source>
</evidence>
<feature type="compositionally biased region" description="Polar residues" evidence="12">
    <location>
        <begin position="5260"/>
        <end position="5277"/>
    </location>
</feature>
<feature type="region of interest" description="Disordered" evidence="12">
    <location>
        <begin position="2539"/>
        <end position="2558"/>
    </location>
</feature>
<organism evidence="15 16">
    <name type="scientific">Macrostomum lignano</name>
    <dbReference type="NCBI Taxonomy" id="282301"/>
    <lineage>
        <taxon>Eukaryota</taxon>
        <taxon>Metazoa</taxon>
        <taxon>Spiralia</taxon>
        <taxon>Lophotrochozoa</taxon>
        <taxon>Platyhelminthes</taxon>
        <taxon>Rhabditophora</taxon>
        <taxon>Macrostomorpha</taxon>
        <taxon>Macrostomida</taxon>
        <taxon>Macrostomidae</taxon>
        <taxon>Macrostomum</taxon>
    </lineage>
</organism>
<evidence type="ECO:0000256" key="6">
    <source>
        <dbReference type="ARBA" id="ARBA00023053"/>
    </source>
</evidence>
<keyword evidence="2 11" id="KW-0813">Transport</keyword>
<evidence type="ECO:0000256" key="2">
    <source>
        <dbReference type="ARBA" id="ARBA00022448"/>
    </source>
</evidence>
<feature type="region of interest" description="Disordered" evidence="12">
    <location>
        <begin position="3695"/>
        <end position="3732"/>
    </location>
</feature>
<dbReference type="InterPro" id="IPR009044">
    <property type="entry name" value="ssDNA-bd_transcriptional_reg"/>
</dbReference>
<evidence type="ECO:0000313" key="15">
    <source>
        <dbReference type="Proteomes" id="UP000095280"/>
    </source>
</evidence>
<evidence type="ECO:0000256" key="1">
    <source>
        <dbReference type="ARBA" id="ARBA00004141"/>
    </source>
</evidence>
<comment type="similarity">
    <text evidence="11">Belongs to the amiloride-sensitive sodium channel (TC 1.A.6) family.</text>
</comment>
<keyword evidence="5 13" id="KW-1133">Transmembrane helix</keyword>
<dbReference type="GO" id="GO:0015280">
    <property type="term" value="F:ligand-gated sodium channel activity"/>
    <property type="evidence" value="ECO:0007669"/>
    <property type="project" value="TreeGrafter"/>
</dbReference>
<reference evidence="16" key="1">
    <citation type="submission" date="2016-11" db="UniProtKB">
        <authorList>
            <consortium name="WormBaseParasite"/>
        </authorList>
    </citation>
    <scope>IDENTIFICATION</scope>
</reference>
<feature type="compositionally biased region" description="Polar residues" evidence="12">
    <location>
        <begin position="4026"/>
        <end position="4039"/>
    </location>
</feature>
<feature type="domain" description="Transcriptional coactivator p15 (PC4) C-terminal" evidence="14">
    <location>
        <begin position="5064"/>
        <end position="5107"/>
    </location>
</feature>
<feature type="compositionally biased region" description="Basic and acidic residues" evidence="12">
    <location>
        <begin position="4177"/>
        <end position="4188"/>
    </location>
</feature>
<evidence type="ECO:0000256" key="9">
    <source>
        <dbReference type="ARBA" id="ARBA00023201"/>
    </source>
</evidence>
<dbReference type="InterPro" id="IPR001873">
    <property type="entry name" value="ENaC"/>
</dbReference>
<keyword evidence="15" id="KW-1185">Reference proteome</keyword>
<sequence>MSLLSNIHAFLCEAYRIQMRYTSLDREKQSRYNVYCPGKESPKRKTVCRRLHQSLALCADVHCTKKGQTKSQIARSGKTEQIAARPRQMAQHYSLAQQIARHEPKGSGTEAARRRGESSSCLFGRLVAQLHLAAVRRARAAGRRWRGPHADDVAGASLPSGLGDQVVQQLDELAQAQQAAAEVDARSAAMSAMNRVAGRQPDLRAARLLTAQRHLQARAGEELAGQSFCSRDVRLSYCKMGFMMSVTSRICPFSLGQFALEVLVSYFRDTHSCLLWHSCWKSLSAAVSAVNACRRSAEAVAVAERVRRAVVRIDELHVGSLRQAASAVRLGLLLDALHAEPDAVGPAGSEQEVGHEPARVLASRSQVQPHSHRPVDLVGRVQVPVDLVCSQVSVQRDGHAHYLRIRPDLQCDIKVGEVRIQNELEADLQVDLAQLSESLLGQLDLETLEVIRVVEGSEGDARLAVILQYRLLFLLHLLDLRLGGVRERRFEQPLQRRIEGGERGGHLGVDLGDDLAGERNGVGARHLDIVAEVHIGKLEVHSLRLVGSANFASDELACEAVHAEGEHSEQGQEGQQPAELDPAEPVAVVSLAAAARTCVTSAPVLGVSVIVVDGIATTWSCTACIASSPEMEPTEKSATGPAAFPLPFADKPSFLQGLALLMCASLLAVTSYQVTISVNEYLANPTVVTIKNSDSVTFPELVLCNNVPISFTSAALGMTSFMQHLVQYIAQYSAVQPGSASSINIEAAVHTVGRDKFKQYLGIWPETLVFSCQFNDGGNCSSREFYEPVDHPDYLNCYRFLPNRTFTEVTFILFSESLIGSTDLSQYFANEGAFPLSAITMNGELEYDRSSGAVLFVKHPEYYAHPVFRVMASTGQSSVIGFTEQHRKAINKAEDPCLEASETVSYQMYRQLANQSYRLAWYNFTGLKQDCELSAAADYLQAQCGCRDPNMPPNSYKSRRAGHASIYFGVRIGVAAPTPPMLLRASRHFRAFSVMPCCARRARHASRLLLCSAIVRPNTTTSSWIHLTLGRPASTRLITFCRISWEVDRPMHSRVRRRSPRGVENNAFAMSSSENTVLPAMSPVTSSKVGIWCRSRMTKRLTSRRSCVMRTSPGSFLGTTTIRATHGAGPSTGSMIPSCSNNCSSLSTASARWIGTFEGAWQTGRALSVRWMSAGGPVKQPIPLNTLACLRSTLPMSSTHSAGSRAAEKAIDRRLRFSDLQHLLSGCRWWPDPQDVHLSGRLPADDGDASPFDDVERGDCLPAENADVHRRLAQQLHRPVRPVREQPVRGGLQVRPLSQTLERGPVDHISSRAAVDQHRQSGAVDLGYCVGRLLTLIDLEHAGVRVVHLLVAGLALQRCDGVGAALRGALLGPAGSREVARLPALSAALALRCGARGVPWPAAAIARYVLRWCLRHLWLLVSSDCCELLRFPWSVALHRGGLLLRGFFRPRLFEHICQGDIVERLDVFREAAVVLSRGDLVLFDYSLQLLSCGVQQQLLPSSLVGDSSCIDIDRKRAALPNCLDVRQPNFLVSSACYLALKKFVAQRADTSGCRSQCEQRAYSIQVTGTKWPLQSNIQSMVKMMIKSRLAELEAEYGRPMYGLRYIQQVDALLQEAPAANASSGAAALMKPFNHSVFDSVQMDMNSTQLSLLNKLSSIVTSNFVKLQVRADSNTVQSIIETHKYALSNVMSEIGGLLGLYLGWSAMTFVELLHLLHLMCRFVSYRLAGRAGRAAGGPAPDRAAEEALEVPSVSGSLKPVRVHPAGVADGQTLQQVIQQLERQVQLHFNPAGRLPDSLARVVGPPALHEAQTQLAQPPAKLVNSGALTTRPGRQRSEGRRGAGCRGGGQGGAVGLESLGAHLRVALADVENLTGCRDHRINLVHQIARRSPGLPVQEGGADEHGMVGENPQPDVSVANQAQLDAFADVQPGALGHVAAVHVAELAEAEPVAGGRVRVAVNGDAAPEQQLLLRYRRQRRLLRHRGCPGRLLLRHQQRRQRRRNSLDAAVIVRGPGVLVQAERRQLQAGAGDALVVVRVHADRVLLQVEGELALAGVPQLVLVQVRPAPDARVHHTCSRPSRVLGMVTQMPGWAPLLVTARISASSSSRLSLSFFTSDSTAFRLKLSESGPPCRWHISECTMDRQASDDVTGDATPTAENGEIDRKRAALPNCLDVRQPNFLVSSACYLALKKFVAQRADTSGCRSQCEQRAYSIQVTGTKWPLQSNIQSMVKMMIKSRLAELEAEYGRPMYGLRYIQQVDALLQEAPAANASSGAAALMKPFNHSVFDSVQMDMNSTQLSLLNKLSSIVTSNFVKLQVRADSNTVQSIIETHKYALSNVMSEIGGLLGLYLGWSAMTFVELLHLLHLMCRFVSYRLAGRAGRAAGGPAPDRAAEEALEVPSVSGSLKPVRVHPAGVADGQTLQQVIQQLERQVQLHFNPAGRLPDSLARVVGPPALHEAQTQLAQPPAKLVNSGALTTRPGRQRSEGRRGAGCRGGGQGGAVGLESLGAHLRVALADVENLTGCRDHRINLVHQIARRSPGLPVQEGGADEHGMVGENPQPDVSVANQAQLDAFADVQPGALGHVAAVHVAELAEAEPVAGGRVRVAVNGDAAPEQQLLLRYRRQRRLLRHRGCPGRLLLRHQQRRQRRRNSLDAAVIVRGPGVLVQAERRQLQAGAGDALVVVRVHADRVLLQVEGELALAGVPQLVLVQVRPAPDARVHHTCSRPSRVLGMVTQMPGWAPLLVTARISASSSSRLSLSFFTSDSTAFRLKLSESGPPCRWHISECTMDRQASDDVTGDATPTAENGENVVKSKASQSEQSQGAANQDSVSSAVASFSVTVTKPLLLLPSAEDTSYWSASAAAEPTRPAPFSGPTSVSSISERNWWRLSAIAAAAAAVASLSLDCLSSLDLRPLLARPLRVLLLGVDYRGHRGELAANRRPSLCPPHPFRILSTTVAVVTGRGHGAALDLLLFGADQCHLACLAGRQLYRHADVAAFSLLVLLILSLLFINFLLFIIVFLFLLLLLLVIASFLRFVVDAAAIDTLPVGLIQTGDQAVEGQFVEQGLAEVHQQVLQAVRYSGPIREIRQTHLASASVTRLVSCRENSRSNSSSESADRAIVAAAADCWAAMMRRTRRSARSRSQVRNCGVAVSCACALTSGMRWCTTALICASRRRLSSSGWRGGTGGVPGSILRPGHVNLGFSNMRQNSVHYGVAQGVPGKQGATAGRGRSARRGGHGAAGIVVGHGLCVVGRAAASQPPRQGAGRRSPHRVFVANTRRSVGSRRGGGVTLRGRLFEAGAACRSGSAGVAKPRRLATAATGCAADRAHLPAMPALSSSDSLLFFVDLFLLVHVLLLVVRHGPGARDARGDAAAAQRRSPAAPELLLPLIGVGQSAGRAERPEVQTGQRLGLRAGGCCRCGLLLLLPVALLVWTAGRLPVPAGRWRWWRRRRRRHSGMRGVESRQTADLLRQAAHLLLLGSQHGAALLQAQQHLRGRGRGGGGGRRVPADAAPAATQLLAEQLLGAHPAVDGLVGEQRGGGHRLLEGDAGAADGRGLGSPASGLSAVIVIVFDLLFVVVVFVADLADFGNPNSASRPDSPATATSPGFLGRLDGFGVAQAALQLLQLALQLRQALPLFHELAQLLGLLQHGQVVQLLLRQVGRGLHAAKGGDALQQGLQPGQLGLGVPQLQRPLLGQRMRQQQRQQRERRPFQSRHRRPGCCRSSTVGDAPDPPAATSWRWWNCGPTWPRPGPPAATIWQPRLPLRLLDRTRHQRHQLPDAAQAVPHGAQLLQLGAGVHGAKEVGGLAGGVAGSLGAGERLRQQRWRKKQQDYYSLCYRNSRTTTACAYTVKVIPTCCSVLVVDASTPAALRALSSPSAASRRAFLASRSVRRRASRASGSAEAPAVDEAAADVTVSRSSSSESSRIGGGGGGGWSSSSSSSSGQPAGQLGAGLGAHRLTLPGQMQLAPLLRLLALHGGHRLALLGPQPLLAQQHVAQVVPLLAEFAQLAPAAAQRLLSVGLQAQQQGTYTSSDLNPSKESSTGHKKRENSHLSLIIPNLQQLGNQLVHIPATANCNAVPSWPPLAVTSAAWALWLSGVGAALRHEQRRYDQVMGDREPKITDKRFAQELQQKLEDKQRMMQQQKERRLAEAESRRVRKLVLDGVIEPGEAKGAAAAGEGRRGRDAEWKEFWPPNPYKTLAEYEEEKKRKADEAGRQPHSEPAETQKLAESEPATEEAQATSAAATAGEHRAAESAAPAGRYEGTQSPRIEELMREEDLDQLYSKASQIVYIMTPPAKRQQAANAYKPDSAQNYLAFTLFVIESKNGDPLWPRMTSSDSETESPTGGSLMWQLREKALVAFAQQTTAHGLRYLSYPVSTEFSRDGANFEFPSVTICPTNMFAYACSAVVSNHSVSGWNKCLVSMMEGSPYLFSLLNRTDWNASMPKNPVEFYPDGKNSIRAMVYRGHLFAQAYESVIYCRYKNEDCTFENFTEYKDEDRWWCFSFNPSNHTVIEVGEGKGLYLVLHLRGDAYLTYEQQVDYVPGFRVVLHQAGFKPDLNMGFNAPYGQKTSVQVKAETVTKVSRKGSPCSDELPNITYTMDYSWPGNWENQSFFSTTEDCVTRLKQEEFKETCGCLSANLALPSDLMDGTKMCHDLPEEVQQRLPAKAIAVYLLKYQEHRLNKFNMTEYVIKLNNSWIEPLADYVLNHWHWFNNTKKLVECYHRVESRQKTDGVRVDKCPVRCSNTQYKTVTTLTSWPKDVPLAIEILKSYTSKILARVSGTGLRTLRLEVLQNFTYASLSQAVVNLTAKNLASSRDFISVLDVYPASTKASVFTESFAYPLRNLFSDFGGILGLWIGVSVITLTEMLELVINMAQLASLRLNTAAKKLSAKVQPQPEVSADRKPEEEVHVHLLEEATKNLSDESTKRRFKLGDQLPAQSDEAHSSVISECGTAAVLRALCSSESIDEVAHCGVLEERALASVQAELGHLQAARGAVEQGDQDEALADAGRSLGRPHCQILRQALRAAQAVPGARQALAVDQAGRCEQNGDWSSDEADMDLCDGYKIQVQDYEGHRFLAIRRFYPAEGGLKPGIPGFNLNLYQWEKLKQLKRHLVHSAVHRHNVTVKLGFDKLVVVSGGKIWLKRLPEDCTEDFLRRNSVLLTPALWLELWKKTSWIEDELKGKAEEEYQLEEDDMKTMIKVEHQPSGEEADERETLLIAASERSSPAASSSSIGRIPPQDSDLRQDPIWYQIRAATGLQGTGSDNSGNFSTAQVSPQQAAGAAEHLVSGDGVAGNHGNEVQHGLHSRLDGAQLLSVRSRPVALQALHNAGVGLQAGLAQLVQVVHLVRVAHVHLGLAGLLQGVDDDLQELEEARAQSQGEVGEGADHAGLHALVDGLRAEQLHQDDEDLVSVGSDALAEGAAEVAKQADCVHADLAAT</sequence>
<evidence type="ECO:0000256" key="10">
    <source>
        <dbReference type="ARBA" id="ARBA00023303"/>
    </source>
</evidence>
<dbReference type="PANTHER" id="PTHR11690:SF248">
    <property type="entry name" value="PICKPOCKET 17, ISOFORM A"/>
    <property type="match status" value="1"/>
</dbReference>
<accession>A0A1I8GHC3</accession>
<dbReference type="GO" id="GO:0003677">
    <property type="term" value="F:DNA binding"/>
    <property type="evidence" value="ECO:0007669"/>
    <property type="project" value="InterPro"/>
</dbReference>
<feature type="compositionally biased region" description="Low complexity" evidence="12">
    <location>
        <begin position="3895"/>
        <end position="3924"/>
    </location>
</feature>
<feature type="region of interest" description="Disordered" evidence="12">
    <location>
        <begin position="3215"/>
        <end position="3235"/>
    </location>
</feature>
<name>A0A1I8GHC3_9PLAT</name>
<feature type="region of interest" description="Disordered" evidence="12">
    <location>
        <begin position="2470"/>
        <end position="2495"/>
    </location>
</feature>
<evidence type="ECO:0000256" key="12">
    <source>
        <dbReference type="SAM" id="MobiDB-lite"/>
    </source>
</evidence>
<dbReference type="Proteomes" id="UP000095280">
    <property type="component" value="Unplaced"/>
</dbReference>
<feature type="compositionally biased region" description="Low complexity" evidence="12">
    <location>
        <begin position="4234"/>
        <end position="4245"/>
    </location>
</feature>
<dbReference type="Gene3D" id="2.30.31.10">
    <property type="entry name" value="Transcriptional Coactivator Pc4, Chain A"/>
    <property type="match status" value="1"/>
</dbReference>
<dbReference type="Pfam" id="PF00858">
    <property type="entry name" value="ASC"/>
    <property type="match status" value="4"/>
</dbReference>
<keyword evidence="8 13" id="KW-0472">Membrane</keyword>
<feature type="region of interest" description="Disordered" evidence="12">
    <location>
        <begin position="3894"/>
        <end position="3949"/>
    </location>
</feature>
<feature type="compositionally biased region" description="Basic and acidic residues" evidence="12">
    <location>
        <begin position="4203"/>
        <end position="4228"/>
    </location>
</feature>
<evidence type="ECO:0000256" key="3">
    <source>
        <dbReference type="ARBA" id="ARBA00022461"/>
    </source>
</evidence>
<dbReference type="GO" id="GO:0006355">
    <property type="term" value="P:regulation of DNA-templated transcription"/>
    <property type="evidence" value="ECO:0007669"/>
    <property type="project" value="InterPro"/>
</dbReference>
<evidence type="ECO:0000256" key="5">
    <source>
        <dbReference type="ARBA" id="ARBA00022989"/>
    </source>
</evidence>
<feature type="region of interest" description="Disordered" evidence="12">
    <location>
        <begin position="5220"/>
        <end position="5240"/>
    </location>
</feature>
<feature type="region of interest" description="Disordered" evidence="12">
    <location>
        <begin position="4170"/>
        <end position="4266"/>
    </location>
</feature>
<protein>
    <submittedName>
        <fullName evidence="16">PC4 domain-containing protein</fullName>
    </submittedName>
</protein>
<evidence type="ECO:0000256" key="11">
    <source>
        <dbReference type="RuleBase" id="RU000679"/>
    </source>
</evidence>
<dbReference type="Gene3D" id="2.60.470.10">
    <property type="entry name" value="Acid-sensing ion channels like domains"/>
    <property type="match status" value="1"/>
</dbReference>
<feature type="region of interest" description="Disordered" evidence="12">
    <location>
        <begin position="1822"/>
        <end position="1847"/>
    </location>
</feature>
<dbReference type="SUPFAM" id="SSF54447">
    <property type="entry name" value="ssDNA-binding transcriptional regulator domain"/>
    <property type="match status" value="1"/>
</dbReference>
<keyword evidence="3 11" id="KW-0894">Sodium channel</keyword>
<keyword evidence="9 11" id="KW-0739">Sodium transport</keyword>
<evidence type="ECO:0000256" key="4">
    <source>
        <dbReference type="ARBA" id="ARBA00022692"/>
    </source>
</evidence>
<proteinExistence type="inferred from homology"/>